<proteinExistence type="predicted"/>
<dbReference type="Proteomes" id="UP000256964">
    <property type="component" value="Unassembled WGS sequence"/>
</dbReference>
<feature type="transmembrane region" description="Helical" evidence="1">
    <location>
        <begin position="63"/>
        <end position="86"/>
    </location>
</feature>
<accession>A0A371CWR8</accession>
<evidence type="ECO:0000256" key="1">
    <source>
        <dbReference type="SAM" id="Phobius"/>
    </source>
</evidence>
<keyword evidence="1" id="KW-1133">Transmembrane helix</keyword>
<feature type="transmembrane region" description="Helical" evidence="1">
    <location>
        <begin position="136"/>
        <end position="157"/>
    </location>
</feature>
<feature type="transmembrane region" description="Helical" evidence="1">
    <location>
        <begin position="93"/>
        <end position="116"/>
    </location>
</feature>
<keyword evidence="3" id="KW-1185">Reference proteome</keyword>
<dbReference type="EMBL" id="KZ857446">
    <property type="protein sequence ID" value="RDX44725.1"/>
    <property type="molecule type" value="Genomic_DNA"/>
</dbReference>
<sequence length="209" mass="22819">MTSGHPGHQAARAKTRNLKRRLKTWMAMYRVFSLGRHALVARYSAVCALLVSGSGIVARRWLVLVSLFLPFCLSFPSFSSVLLFPFPLSLLRLCLVFISLLSFDVLLLSLLVLLALSSLSALSLSCPFSSFSSLSLSLLSLFSLWSLLVCLSALSSFPSRFSSVRVSSAFPSRFVYSILPSSSVSVPFRSSLSTLMHYLAQCSVPLGHG</sequence>
<keyword evidence="1" id="KW-0812">Transmembrane</keyword>
<reference evidence="2 3" key="1">
    <citation type="journal article" date="2018" name="Biotechnol. Biofuels">
        <title>Integrative visual omics of the white-rot fungus Polyporus brumalis exposes the biotechnological potential of its oxidative enzymes for delignifying raw plant biomass.</title>
        <authorList>
            <person name="Miyauchi S."/>
            <person name="Rancon A."/>
            <person name="Drula E."/>
            <person name="Hage H."/>
            <person name="Chaduli D."/>
            <person name="Favel A."/>
            <person name="Grisel S."/>
            <person name="Henrissat B."/>
            <person name="Herpoel-Gimbert I."/>
            <person name="Ruiz-Duenas F.J."/>
            <person name="Chevret D."/>
            <person name="Hainaut M."/>
            <person name="Lin J."/>
            <person name="Wang M."/>
            <person name="Pangilinan J."/>
            <person name="Lipzen A."/>
            <person name="Lesage-Meessen L."/>
            <person name="Navarro D."/>
            <person name="Riley R."/>
            <person name="Grigoriev I.V."/>
            <person name="Zhou S."/>
            <person name="Raouche S."/>
            <person name="Rosso M.N."/>
        </authorList>
    </citation>
    <scope>NUCLEOTIDE SEQUENCE [LARGE SCALE GENOMIC DNA]</scope>
    <source>
        <strain evidence="2 3">BRFM 1820</strain>
    </source>
</reference>
<name>A0A371CWR8_9APHY</name>
<evidence type="ECO:0008006" key="4">
    <source>
        <dbReference type="Google" id="ProtNLM"/>
    </source>
</evidence>
<keyword evidence="1" id="KW-0472">Membrane</keyword>
<gene>
    <name evidence="2" type="ORF">OH76DRAFT_1047223</name>
</gene>
<evidence type="ECO:0000313" key="2">
    <source>
        <dbReference type="EMBL" id="RDX44725.1"/>
    </source>
</evidence>
<dbReference type="AlphaFoldDB" id="A0A371CWR8"/>
<protein>
    <recommendedName>
        <fullName evidence="4">Transmembrane protein</fullName>
    </recommendedName>
</protein>
<evidence type="ECO:0000313" key="3">
    <source>
        <dbReference type="Proteomes" id="UP000256964"/>
    </source>
</evidence>
<organism evidence="2 3">
    <name type="scientific">Lentinus brumalis</name>
    <dbReference type="NCBI Taxonomy" id="2498619"/>
    <lineage>
        <taxon>Eukaryota</taxon>
        <taxon>Fungi</taxon>
        <taxon>Dikarya</taxon>
        <taxon>Basidiomycota</taxon>
        <taxon>Agaricomycotina</taxon>
        <taxon>Agaricomycetes</taxon>
        <taxon>Polyporales</taxon>
        <taxon>Polyporaceae</taxon>
        <taxon>Lentinus</taxon>
    </lineage>
</organism>